<evidence type="ECO:0000313" key="1">
    <source>
        <dbReference type="EMBL" id="GBP61772.1"/>
    </source>
</evidence>
<keyword evidence="2" id="KW-1185">Reference proteome</keyword>
<protein>
    <submittedName>
        <fullName evidence="1">Uncharacterized protein</fullName>
    </submittedName>
</protein>
<comment type="caution">
    <text evidence="1">The sequence shown here is derived from an EMBL/GenBank/DDBJ whole genome shotgun (WGS) entry which is preliminary data.</text>
</comment>
<reference evidence="1 2" key="1">
    <citation type="journal article" date="2019" name="Commun. Biol.">
        <title>The bagworm genome reveals a unique fibroin gene that provides high tensile strength.</title>
        <authorList>
            <person name="Kono N."/>
            <person name="Nakamura H."/>
            <person name="Ohtoshi R."/>
            <person name="Tomita M."/>
            <person name="Numata K."/>
            <person name="Arakawa K."/>
        </authorList>
    </citation>
    <scope>NUCLEOTIDE SEQUENCE [LARGE SCALE GENOMIC DNA]</scope>
</reference>
<accession>A0A4C1XFM3</accession>
<gene>
    <name evidence="1" type="ORF">EVAR_96016_1</name>
</gene>
<dbReference type="AlphaFoldDB" id="A0A4C1XFM3"/>
<dbReference type="Proteomes" id="UP000299102">
    <property type="component" value="Unassembled WGS sequence"/>
</dbReference>
<dbReference type="EMBL" id="BGZK01000822">
    <property type="protein sequence ID" value="GBP61772.1"/>
    <property type="molecule type" value="Genomic_DNA"/>
</dbReference>
<sequence>MFRREKIWSVYPISKGCLPELRISGFEQGQTRKRTRSPRAATCPSHSSFQGWQYPSTLSFPPQNLNILLTSHPFYFSYSLQNSQNLMFAEIKKLLPQKGSGIVRESLPGPVPGSHIVSGGNKFPYRGIGSSSAVFATHHV</sequence>
<organism evidence="1 2">
    <name type="scientific">Eumeta variegata</name>
    <name type="common">Bagworm moth</name>
    <name type="synonym">Eumeta japonica</name>
    <dbReference type="NCBI Taxonomy" id="151549"/>
    <lineage>
        <taxon>Eukaryota</taxon>
        <taxon>Metazoa</taxon>
        <taxon>Ecdysozoa</taxon>
        <taxon>Arthropoda</taxon>
        <taxon>Hexapoda</taxon>
        <taxon>Insecta</taxon>
        <taxon>Pterygota</taxon>
        <taxon>Neoptera</taxon>
        <taxon>Endopterygota</taxon>
        <taxon>Lepidoptera</taxon>
        <taxon>Glossata</taxon>
        <taxon>Ditrysia</taxon>
        <taxon>Tineoidea</taxon>
        <taxon>Psychidae</taxon>
        <taxon>Oiketicinae</taxon>
        <taxon>Eumeta</taxon>
    </lineage>
</organism>
<evidence type="ECO:0000313" key="2">
    <source>
        <dbReference type="Proteomes" id="UP000299102"/>
    </source>
</evidence>
<name>A0A4C1XFM3_EUMVA</name>
<proteinExistence type="predicted"/>